<evidence type="ECO:0000313" key="5">
    <source>
        <dbReference type="EMBL" id="KKU76609.1"/>
    </source>
</evidence>
<dbReference type="Pfam" id="PF13365">
    <property type="entry name" value="Trypsin_2"/>
    <property type="match status" value="1"/>
</dbReference>
<feature type="signal peptide" evidence="3">
    <location>
        <begin position="1"/>
        <end position="20"/>
    </location>
</feature>
<keyword evidence="3" id="KW-0732">Signal</keyword>
<name>A0A0G1T4A5_9BACT</name>
<proteinExistence type="predicted"/>
<dbReference type="InterPro" id="IPR009003">
    <property type="entry name" value="Peptidase_S1_PA"/>
</dbReference>
<dbReference type="PANTHER" id="PTHR43343:SF3">
    <property type="entry name" value="PROTEASE DO-LIKE 8, CHLOROPLASTIC"/>
    <property type="match status" value="1"/>
</dbReference>
<dbReference type="Pfam" id="PF13180">
    <property type="entry name" value="PDZ_2"/>
    <property type="match status" value="1"/>
</dbReference>
<dbReference type="InterPro" id="IPR001940">
    <property type="entry name" value="Peptidase_S1C"/>
</dbReference>
<dbReference type="SUPFAM" id="SSF50156">
    <property type="entry name" value="PDZ domain-like"/>
    <property type="match status" value="1"/>
</dbReference>
<dbReference type="SUPFAM" id="SSF50494">
    <property type="entry name" value="Trypsin-like serine proteases"/>
    <property type="match status" value="1"/>
</dbReference>
<evidence type="ECO:0000256" key="2">
    <source>
        <dbReference type="ARBA" id="ARBA00022801"/>
    </source>
</evidence>
<dbReference type="InterPro" id="IPR051201">
    <property type="entry name" value="Chloro_Bact_Ser_Proteases"/>
</dbReference>
<evidence type="ECO:0000256" key="1">
    <source>
        <dbReference type="ARBA" id="ARBA00022670"/>
    </source>
</evidence>
<dbReference type="PRINTS" id="PR00834">
    <property type="entry name" value="PROTEASES2C"/>
</dbReference>
<protein>
    <submittedName>
        <fullName evidence="5">Periplasmic serine protease, Do/DeqQ family</fullName>
    </submittedName>
</protein>
<comment type="caution">
    <text evidence="5">The sequence shown here is derived from an EMBL/GenBank/DDBJ whole genome shotgun (WGS) entry which is preliminary data.</text>
</comment>
<keyword evidence="2" id="KW-0378">Hydrolase</keyword>
<dbReference type="InterPro" id="IPR036034">
    <property type="entry name" value="PDZ_sf"/>
</dbReference>
<organism evidence="5 6">
    <name type="scientific">Candidatus Giovannonibacteria bacterium GW2011_GWB1_47_6b</name>
    <dbReference type="NCBI Taxonomy" id="1618655"/>
    <lineage>
        <taxon>Bacteria</taxon>
        <taxon>Candidatus Giovannoniibacteriota</taxon>
    </lineage>
</organism>
<dbReference type="Gene3D" id="2.40.10.120">
    <property type="match status" value="1"/>
</dbReference>
<keyword evidence="1 5" id="KW-0645">Protease</keyword>
<evidence type="ECO:0000313" key="6">
    <source>
        <dbReference type="Proteomes" id="UP000034682"/>
    </source>
</evidence>
<dbReference type="GO" id="GO:0004252">
    <property type="term" value="F:serine-type endopeptidase activity"/>
    <property type="evidence" value="ECO:0007669"/>
    <property type="project" value="InterPro"/>
</dbReference>
<dbReference type="InterPro" id="IPR001478">
    <property type="entry name" value="PDZ"/>
</dbReference>
<feature type="domain" description="PDZ" evidence="4">
    <location>
        <begin position="321"/>
        <end position="384"/>
    </location>
</feature>
<reference evidence="5 6" key="1">
    <citation type="journal article" date="2015" name="Nature">
        <title>rRNA introns, odd ribosomes, and small enigmatic genomes across a large radiation of phyla.</title>
        <authorList>
            <person name="Brown C.T."/>
            <person name="Hug L.A."/>
            <person name="Thomas B.C."/>
            <person name="Sharon I."/>
            <person name="Castelle C.J."/>
            <person name="Singh A."/>
            <person name="Wilkins M.J."/>
            <person name="Williams K.H."/>
            <person name="Banfield J.F."/>
        </authorList>
    </citation>
    <scope>NUCLEOTIDE SEQUENCE [LARGE SCALE GENOMIC DNA]</scope>
</reference>
<accession>A0A0G1T4A5</accession>
<feature type="chain" id="PRO_5002539779" evidence="3">
    <location>
        <begin position="21"/>
        <end position="390"/>
    </location>
</feature>
<dbReference type="GO" id="GO:0006508">
    <property type="term" value="P:proteolysis"/>
    <property type="evidence" value="ECO:0007669"/>
    <property type="project" value="UniProtKB-KW"/>
</dbReference>
<evidence type="ECO:0000256" key="3">
    <source>
        <dbReference type="SAM" id="SignalP"/>
    </source>
</evidence>
<dbReference type="Gene3D" id="2.30.42.10">
    <property type="match status" value="1"/>
</dbReference>
<dbReference type="PANTHER" id="PTHR43343">
    <property type="entry name" value="PEPTIDASE S12"/>
    <property type="match status" value="1"/>
</dbReference>
<dbReference type="AlphaFoldDB" id="A0A0G1T4A5"/>
<sequence>MRVLAMAALVAMLCSPVLHNAGSPQDALSLDTVKIYDYYKDCVVDIETVIEFDKEFLGIKTITGGGTGFFLDKEKHIVTVAHVVKDEDDQLEVNTPFGSAVIKIASYTYFVTMPSKNRKYKAELVGVDTSRDLAMLVVPDVDPADYNVAKIDKTRAPTVGEPVCAIGAPYSLSNSLTAGRVSALHRYINFWYLEDFIQTDCPINPGNSGSPLIDARGNVIGLADLTVRSANGLGFAVPITMLNVEQLKTGIVKMPWFGAEAMVMNFPRMGTADKPRFQDLDRVYTMTGVDDPEALIALCKLTYDNRSPNDRWSMVTSVDGNMASPAAKAGLKKGDIVTKVNGKTVKNGMDVRLAIAEASVGKEFEIELLRVAKGGTISKMTVKVTLQNKP</sequence>
<dbReference type="EMBL" id="LCOK01000016">
    <property type="protein sequence ID" value="KKU76609.1"/>
    <property type="molecule type" value="Genomic_DNA"/>
</dbReference>
<dbReference type="Proteomes" id="UP000034682">
    <property type="component" value="Unassembled WGS sequence"/>
</dbReference>
<evidence type="ECO:0000259" key="4">
    <source>
        <dbReference type="Pfam" id="PF13180"/>
    </source>
</evidence>
<gene>
    <name evidence="5" type="ORF">UY02_C0016G0004</name>
</gene>